<sequence length="121" mass="14016">MKKTFVLLFLLLTVTAFSKTYYGKEEPITTVYSQMNLKRPVLKNQAAQGIVDEFTRITYESVQDYAETPEKDYSKLDDYYMGRTNAVLDKLDKNINTMSEADAEKILDHLNKLEAIVDQFQ</sequence>
<dbReference type="STRING" id="526218.Sterm_3796"/>
<accession>D1AG04</accession>
<evidence type="ECO:0000313" key="2">
    <source>
        <dbReference type="EMBL" id="ACZ10630.1"/>
    </source>
</evidence>
<evidence type="ECO:0000313" key="3">
    <source>
        <dbReference type="Proteomes" id="UP000000845"/>
    </source>
</evidence>
<proteinExistence type="predicted"/>
<dbReference type="Proteomes" id="UP000000845">
    <property type="component" value="Chromosome"/>
</dbReference>
<feature type="chain" id="PRO_5003020141" evidence="1">
    <location>
        <begin position="19"/>
        <end position="121"/>
    </location>
</feature>
<keyword evidence="1" id="KW-0732">Signal</keyword>
<dbReference type="EMBL" id="CP001739">
    <property type="protein sequence ID" value="ACZ10630.1"/>
    <property type="molecule type" value="Genomic_DNA"/>
</dbReference>
<reference evidence="2 3" key="2">
    <citation type="journal article" date="2010" name="Stand. Genomic Sci.">
        <title>Complete genome sequence of Sebaldella termitidis type strain (NCTC 11300).</title>
        <authorList>
            <person name="Harmon-Smith M."/>
            <person name="Celia L."/>
            <person name="Chertkov O."/>
            <person name="Lapidus A."/>
            <person name="Copeland A."/>
            <person name="Glavina Del Rio T."/>
            <person name="Nolan M."/>
            <person name="Lucas S."/>
            <person name="Tice H."/>
            <person name="Cheng J.F."/>
            <person name="Han C."/>
            <person name="Detter J.C."/>
            <person name="Bruce D."/>
            <person name="Goodwin L."/>
            <person name="Pitluck S."/>
            <person name="Pati A."/>
            <person name="Liolios K."/>
            <person name="Ivanova N."/>
            <person name="Mavromatis K."/>
            <person name="Mikhailova N."/>
            <person name="Chen A."/>
            <person name="Palaniappan K."/>
            <person name="Land M."/>
            <person name="Hauser L."/>
            <person name="Chang Y.J."/>
            <person name="Jeffries C.D."/>
            <person name="Brettin T."/>
            <person name="Goker M."/>
            <person name="Beck B."/>
            <person name="Bristow J."/>
            <person name="Eisen J.A."/>
            <person name="Markowitz V."/>
            <person name="Hugenholtz P."/>
            <person name="Kyrpides N.C."/>
            <person name="Klenk H.P."/>
            <person name="Chen F."/>
        </authorList>
    </citation>
    <scope>NUCLEOTIDE SEQUENCE [LARGE SCALE GENOMIC DNA]</scope>
    <source>
        <strain evidence="3">ATCC 33386 / NCTC 11300</strain>
    </source>
</reference>
<dbReference type="KEGG" id="str:Sterm_3796"/>
<keyword evidence="3" id="KW-1185">Reference proteome</keyword>
<gene>
    <name evidence="2" type="ordered locus">Sterm_3796</name>
</gene>
<reference evidence="3" key="1">
    <citation type="submission" date="2009-09" db="EMBL/GenBank/DDBJ databases">
        <title>The complete chromosome of Sebaldella termitidis ATCC 33386.</title>
        <authorList>
            <consortium name="US DOE Joint Genome Institute (JGI-PGF)"/>
            <person name="Lucas S."/>
            <person name="Copeland A."/>
            <person name="Lapidus A."/>
            <person name="Glavina del Rio T."/>
            <person name="Dalin E."/>
            <person name="Tice H."/>
            <person name="Bruce D."/>
            <person name="Goodwin L."/>
            <person name="Pitluck S."/>
            <person name="Kyrpides N."/>
            <person name="Mavromatis K."/>
            <person name="Ivanova N."/>
            <person name="Mikhailova N."/>
            <person name="Sims D."/>
            <person name="Meincke L."/>
            <person name="Brettin T."/>
            <person name="Detter J.C."/>
            <person name="Han C."/>
            <person name="Larimer F."/>
            <person name="Land M."/>
            <person name="Hauser L."/>
            <person name="Markowitz V."/>
            <person name="Cheng J.F."/>
            <person name="Hugenholtz P."/>
            <person name="Woyke T."/>
            <person name="Wu D."/>
            <person name="Eisen J.A."/>
        </authorList>
    </citation>
    <scope>NUCLEOTIDE SEQUENCE [LARGE SCALE GENOMIC DNA]</scope>
    <source>
        <strain evidence="3">ATCC 33386 / NCTC 11300</strain>
    </source>
</reference>
<evidence type="ECO:0000256" key="1">
    <source>
        <dbReference type="SAM" id="SignalP"/>
    </source>
</evidence>
<protein>
    <submittedName>
        <fullName evidence="2">Uncharacterized protein</fullName>
    </submittedName>
</protein>
<dbReference type="RefSeq" id="WP_012863210.1">
    <property type="nucleotide sequence ID" value="NC_013517.1"/>
</dbReference>
<dbReference type="HOGENOM" id="CLU_2036417_0_0_0"/>
<dbReference type="AlphaFoldDB" id="D1AG04"/>
<name>D1AG04_SEBTE</name>
<feature type="signal peptide" evidence="1">
    <location>
        <begin position="1"/>
        <end position="18"/>
    </location>
</feature>
<organism evidence="2 3">
    <name type="scientific">Sebaldella termitidis (strain ATCC 33386 / NCTC 11300)</name>
    <dbReference type="NCBI Taxonomy" id="526218"/>
    <lineage>
        <taxon>Bacteria</taxon>
        <taxon>Fusobacteriati</taxon>
        <taxon>Fusobacteriota</taxon>
        <taxon>Fusobacteriia</taxon>
        <taxon>Fusobacteriales</taxon>
        <taxon>Leptotrichiaceae</taxon>
        <taxon>Sebaldella</taxon>
    </lineage>
</organism>